<accession>A0AAN9XRK0</accession>
<reference evidence="2 3" key="1">
    <citation type="submission" date="2024-01" db="EMBL/GenBank/DDBJ databases">
        <title>The genomes of 5 underutilized Papilionoideae crops provide insights into root nodulation and disease resistanc.</title>
        <authorList>
            <person name="Jiang F."/>
        </authorList>
    </citation>
    <scope>NUCLEOTIDE SEQUENCE [LARGE SCALE GENOMIC DNA]</scope>
    <source>
        <strain evidence="2">DUOXIRENSHENG_FW03</strain>
        <tissue evidence="2">Leaves</tissue>
    </source>
</reference>
<dbReference type="Proteomes" id="UP001386955">
    <property type="component" value="Unassembled WGS sequence"/>
</dbReference>
<gene>
    <name evidence="2" type="ORF">VNO78_06417</name>
</gene>
<dbReference type="AlphaFoldDB" id="A0AAN9XRK0"/>
<sequence>MRCVAIPNKHLGGTKKKKKKKKKLGEKQGTQEKRKRRQNLEFENQWIYSTLQCINSLLSHSHFNQVIGTF</sequence>
<name>A0AAN9XRK0_PSOTE</name>
<evidence type="ECO:0000313" key="3">
    <source>
        <dbReference type="Proteomes" id="UP001386955"/>
    </source>
</evidence>
<feature type="region of interest" description="Disordered" evidence="1">
    <location>
        <begin position="1"/>
        <end position="37"/>
    </location>
</feature>
<evidence type="ECO:0000256" key="1">
    <source>
        <dbReference type="SAM" id="MobiDB-lite"/>
    </source>
</evidence>
<comment type="caution">
    <text evidence="2">The sequence shown here is derived from an EMBL/GenBank/DDBJ whole genome shotgun (WGS) entry which is preliminary data.</text>
</comment>
<organism evidence="2 3">
    <name type="scientific">Psophocarpus tetragonolobus</name>
    <name type="common">Winged bean</name>
    <name type="synonym">Dolichos tetragonolobus</name>
    <dbReference type="NCBI Taxonomy" id="3891"/>
    <lineage>
        <taxon>Eukaryota</taxon>
        <taxon>Viridiplantae</taxon>
        <taxon>Streptophyta</taxon>
        <taxon>Embryophyta</taxon>
        <taxon>Tracheophyta</taxon>
        <taxon>Spermatophyta</taxon>
        <taxon>Magnoliopsida</taxon>
        <taxon>eudicotyledons</taxon>
        <taxon>Gunneridae</taxon>
        <taxon>Pentapetalae</taxon>
        <taxon>rosids</taxon>
        <taxon>fabids</taxon>
        <taxon>Fabales</taxon>
        <taxon>Fabaceae</taxon>
        <taxon>Papilionoideae</taxon>
        <taxon>50 kb inversion clade</taxon>
        <taxon>NPAAA clade</taxon>
        <taxon>indigoferoid/millettioid clade</taxon>
        <taxon>Phaseoleae</taxon>
        <taxon>Psophocarpus</taxon>
    </lineage>
</organism>
<keyword evidence="3" id="KW-1185">Reference proteome</keyword>
<dbReference type="EMBL" id="JAYMYS010000002">
    <property type="protein sequence ID" value="KAK7405218.1"/>
    <property type="molecule type" value="Genomic_DNA"/>
</dbReference>
<evidence type="ECO:0000313" key="2">
    <source>
        <dbReference type="EMBL" id="KAK7405218.1"/>
    </source>
</evidence>
<protein>
    <submittedName>
        <fullName evidence="2">Uncharacterized protein</fullName>
    </submittedName>
</protein>
<proteinExistence type="predicted"/>
<feature type="compositionally biased region" description="Basic residues" evidence="1">
    <location>
        <begin position="12"/>
        <end position="24"/>
    </location>
</feature>